<name>A0A927IJ64_9BACT</name>
<reference evidence="1" key="1">
    <citation type="submission" date="2020-09" db="EMBL/GenBank/DDBJ databases">
        <title>Pelagicoccus enzymogenes sp. nov. with an EPS production, isolated from marine sediment.</title>
        <authorList>
            <person name="Feng X."/>
        </authorList>
    </citation>
    <scope>NUCLEOTIDE SEQUENCE</scope>
    <source>
        <strain evidence="1">NFK12</strain>
    </source>
</reference>
<proteinExistence type="predicted"/>
<organism evidence="1 2">
    <name type="scientific">Pelagicoccus enzymogenes</name>
    <dbReference type="NCBI Taxonomy" id="2773457"/>
    <lineage>
        <taxon>Bacteria</taxon>
        <taxon>Pseudomonadati</taxon>
        <taxon>Verrucomicrobiota</taxon>
        <taxon>Opitutia</taxon>
        <taxon>Puniceicoccales</taxon>
        <taxon>Pelagicoccaceae</taxon>
        <taxon>Pelagicoccus</taxon>
    </lineage>
</organism>
<dbReference type="AlphaFoldDB" id="A0A927IJ64"/>
<dbReference type="RefSeq" id="WP_191618315.1">
    <property type="nucleotide sequence ID" value="NZ_JACYFG010000040.1"/>
</dbReference>
<protein>
    <submittedName>
        <fullName evidence="1">Uncharacterized protein</fullName>
    </submittedName>
</protein>
<evidence type="ECO:0000313" key="1">
    <source>
        <dbReference type="EMBL" id="MBD5781215.1"/>
    </source>
</evidence>
<dbReference type="EMBL" id="JACYFG010000040">
    <property type="protein sequence ID" value="MBD5781215.1"/>
    <property type="molecule type" value="Genomic_DNA"/>
</dbReference>
<gene>
    <name evidence="1" type="ORF">IEN85_17070</name>
</gene>
<dbReference type="Proteomes" id="UP000622317">
    <property type="component" value="Unassembled WGS sequence"/>
</dbReference>
<evidence type="ECO:0000313" key="2">
    <source>
        <dbReference type="Proteomes" id="UP000622317"/>
    </source>
</evidence>
<sequence>MPVKYRYNPKARILEVECSGVLVVDEIMQYFEDIRNDPSVTKEAIELVDLSRVRHFNVDFKDASSMPAGYVSAHVAKEIRATILFGANSLNEGLAELIKAHFLHSMPDHFFTVVKTWDEAQSLAAHVHTQRDSA</sequence>
<comment type="caution">
    <text evidence="1">The sequence shown here is derived from an EMBL/GenBank/DDBJ whole genome shotgun (WGS) entry which is preliminary data.</text>
</comment>
<keyword evidence="2" id="KW-1185">Reference proteome</keyword>
<accession>A0A927IJ64</accession>